<proteinExistence type="predicted"/>
<keyword evidence="4" id="KW-1185">Reference proteome</keyword>
<dbReference type="EMBL" id="CP045737">
    <property type="protein sequence ID" value="QGG42993.1"/>
    <property type="molecule type" value="Genomic_DNA"/>
</dbReference>
<feature type="chain" id="PRO_5039006399" evidence="1">
    <location>
        <begin position="37"/>
        <end position="396"/>
    </location>
</feature>
<dbReference type="KEGG" id="aef:GEV26_17315"/>
<name>A0A5Q2MML0_9ACTN</name>
<protein>
    <submittedName>
        <fullName evidence="3">DUF4185 domain-containing protein</fullName>
    </submittedName>
</protein>
<evidence type="ECO:0000256" key="1">
    <source>
        <dbReference type="SAM" id="SignalP"/>
    </source>
</evidence>
<keyword evidence="1" id="KW-0732">Signal</keyword>
<evidence type="ECO:0000313" key="3">
    <source>
        <dbReference type="EMBL" id="QGG42993.1"/>
    </source>
</evidence>
<reference evidence="3 4" key="1">
    <citation type="submission" date="2019-11" db="EMBL/GenBank/DDBJ databases">
        <authorList>
            <person name="Li J."/>
        </authorList>
    </citation>
    <scope>NUCLEOTIDE SEQUENCE [LARGE SCALE GENOMIC DNA]</scope>
    <source>
        <strain evidence="3 4">MF47</strain>
    </source>
</reference>
<organism evidence="3 4">
    <name type="scientific">Aeromicrobium yanjiei</name>
    <dbReference type="NCBI Taxonomy" id="2662028"/>
    <lineage>
        <taxon>Bacteria</taxon>
        <taxon>Bacillati</taxon>
        <taxon>Actinomycetota</taxon>
        <taxon>Actinomycetes</taxon>
        <taxon>Propionibacteriales</taxon>
        <taxon>Nocardioidaceae</taxon>
        <taxon>Aeromicrobium</taxon>
    </lineage>
</organism>
<feature type="signal peptide" evidence="1">
    <location>
        <begin position="1"/>
        <end position="36"/>
    </location>
</feature>
<dbReference type="Proteomes" id="UP000392064">
    <property type="component" value="Chromosome"/>
</dbReference>
<sequence length="396" mass="42955">MCERCPMRIRWLPWRLRVVAVTLPAAAAMFAAVALAPGPEDAEPMSVAPAAETSCLPVGPLTSVKDLNRLATKVRGGSEFQGADVGADVTLQDGRRLWVFGDTLRARDFEGQRFVRNSMLLFRDGCADVVLPADHGALIPDRKDGVGYWPMSVAKVERPGYDLVGVAAQRVRGASAPDGALAFENLGPAIAVFIVPAGKTPQLIRVRDIGRDLAGTTRPTWGAASAVQDGWVYLYGTANDGSAFGYSLQVARIRPDDILEPSRLRYWDGSRWQRDASRAAVLIPAQGGVSQTLSVFEQDGRWYAVSKRDEFLGTDLVVWSAPGPTGPFVAGPTVARIPSDERSGTLRYMPLAHPDLLPEKGTVVVSYSQNNADVARVDDNPFLYRPRFLRVTLPTP</sequence>
<feature type="domain" description="DUF4185" evidence="2">
    <location>
        <begin position="223"/>
        <end position="370"/>
    </location>
</feature>
<accession>A0A5Q2MML0</accession>
<evidence type="ECO:0000313" key="4">
    <source>
        <dbReference type="Proteomes" id="UP000392064"/>
    </source>
</evidence>
<dbReference type="AlphaFoldDB" id="A0A5Q2MML0"/>
<dbReference type="Pfam" id="PF13810">
    <property type="entry name" value="DUF4185"/>
    <property type="match status" value="1"/>
</dbReference>
<gene>
    <name evidence="3" type="ORF">GEV26_17315</name>
</gene>
<evidence type="ECO:0000259" key="2">
    <source>
        <dbReference type="Pfam" id="PF13810"/>
    </source>
</evidence>
<dbReference type="InterPro" id="IPR025442">
    <property type="entry name" value="DUF4185"/>
</dbReference>